<dbReference type="AlphaFoldDB" id="A0A3R8RDE5"/>
<evidence type="ECO:0000313" key="3">
    <source>
        <dbReference type="Proteomes" id="UP000274117"/>
    </source>
</evidence>
<dbReference type="InterPro" id="IPR029064">
    <property type="entry name" value="Ribosomal_eL30-like_sf"/>
</dbReference>
<reference evidence="2 3" key="1">
    <citation type="submission" date="2018-11" db="EMBL/GenBank/DDBJ databases">
        <authorList>
            <person name="Stevens M.J."/>
            <person name="Cernela N."/>
            <person name="Spoerry Serrano N."/>
            <person name="Schmitt S."/>
            <person name="Schrenzel J."/>
            <person name="Stephan R."/>
        </authorList>
    </citation>
    <scope>NUCLEOTIDE SEQUENCE [LARGE SCALE GENOMIC DNA]</scope>
    <source>
        <strain evidence="2 3">PP422</strain>
    </source>
</reference>
<dbReference type="EMBL" id="RSDO01000005">
    <property type="protein sequence ID" value="RRR53819.1"/>
    <property type="molecule type" value="Genomic_DNA"/>
</dbReference>
<reference evidence="2 3" key="2">
    <citation type="submission" date="2018-12" db="EMBL/GenBank/DDBJ databases">
        <title>Whole-genome sequences of fifteen clinical Streptococcus suis strains isolated from pigs between 2006 and 2018.</title>
        <authorList>
            <person name="Stevens M.J.A."/>
            <person name="Cernela N."/>
            <person name="Spoerry Serrano N."/>
            <person name="Schmitt S."/>
            <person name="Schrenzel J."/>
            <person name="Stephan R."/>
        </authorList>
    </citation>
    <scope>NUCLEOTIDE SEQUENCE [LARGE SCALE GENOMIC DNA]</scope>
    <source>
        <strain evidence="2 3">PP422</strain>
    </source>
</reference>
<dbReference type="Pfam" id="PF07997">
    <property type="entry name" value="DUF1694"/>
    <property type="match status" value="1"/>
</dbReference>
<evidence type="ECO:0000313" key="2">
    <source>
        <dbReference type="EMBL" id="RRR53819.1"/>
    </source>
</evidence>
<dbReference type="Gene3D" id="3.30.1330.30">
    <property type="match status" value="1"/>
</dbReference>
<accession>A0A3R8RDE5</accession>
<feature type="region of interest" description="Disordered" evidence="1">
    <location>
        <begin position="1"/>
        <end position="20"/>
    </location>
</feature>
<sequence>MTDLHSTILQKSSGETRLDPDQQRKYMGTFRERVVLILNFEEANHPDLAKNFASICQKLLSETSPLFLKLSPSLSDSLQIALMKIAQQGSITASIIDEKVGASPYALLFHTDHAVDKEDIAFAANFPEWMTKTEKKEDTKPSFWKKLFG</sequence>
<proteinExistence type="predicted"/>
<dbReference type="PIRSF" id="PIRSF034303">
    <property type="entry name" value="DUF1694"/>
    <property type="match status" value="1"/>
</dbReference>
<dbReference type="SUPFAM" id="SSF160515">
    <property type="entry name" value="YueI-like"/>
    <property type="match status" value="1"/>
</dbReference>
<dbReference type="Proteomes" id="UP000274117">
    <property type="component" value="Unassembled WGS sequence"/>
</dbReference>
<gene>
    <name evidence="2" type="ORF">EI998_03510</name>
</gene>
<organism evidence="2 3">
    <name type="scientific">Streptococcus suis</name>
    <dbReference type="NCBI Taxonomy" id="1307"/>
    <lineage>
        <taxon>Bacteria</taxon>
        <taxon>Bacillati</taxon>
        <taxon>Bacillota</taxon>
        <taxon>Bacilli</taxon>
        <taxon>Lactobacillales</taxon>
        <taxon>Streptococcaceae</taxon>
        <taxon>Streptococcus</taxon>
    </lineage>
</organism>
<protein>
    <submittedName>
        <fullName evidence="2">DUF1694 domain-containing protein</fullName>
    </submittedName>
</protein>
<comment type="caution">
    <text evidence="2">The sequence shown here is derived from an EMBL/GenBank/DDBJ whole genome shotgun (WGS) entry which is preliminary data.</text>
</comment>
<dbReference type="InterPro" id="IPR012543">
    <property type="entry name" value="DUF1694"/>
</dbReference>
<feature type="compositionally biased region" description="Polar residues" evidence="1">
    <location>
        <begin position="1"/>
        <end position="13"/>
    </location>
</feature>
<name>A0A3R8RDE5_STRSU</name>
<evidence type="ECO:0000256" key="1">
    <source>
        <dbReference type="SAM" id="MobiDB-lite"/>
    </source>
</evidence>